<sequence length="98" mass="11707">MENDDDNLYELRKEDIFININELELHKELDNNSKVNLTALHTECHKDEQEILSSQYEIIENATLKDTKNYDNSTYMKNITVQKLSPSKRIFLRKKYIL</sequence>
<dbReference type="AlphaFoldDB" id="A0A0L7M9W3"/>
<reference evidence="2" key="2">
    <citation type="submission" date="2006-09" db="EMBL/GenBank/DDBJ databases">
        <title>The genome sequence of Plasmodium falciparum Dd2.</title>
        <authorList>
            <consortium name="The Broad Institute Genome Sequencing Platform"/>
            <person name="Birren B."/>
            <person name="Lander E."/>
            <person name="Galagan J."/>
            <person name="Nusbaum C."/>
            <person name="Devon K."/>
            <person name="Henn M."/>
            <person name="Jaffe D."/>
            <person name="Butler J."/>
            <person name="Alvarez P."/>
            <person name="Gnerre S."/>
            <person name="Grabherr M."/>
            <person name="Kleber M."/>
            <person name="Mauceli E."/>
            <person name="Brockman W."/>
            <person name="MacCallum I.A."/>
            <person name="Rounsley S."/>
            <person name="Young S."/>
            <person name="LaButti K."/>
            <person name="Pushparaj V."/>
            <person name="DeCaprio D."/>
            <person name="Crawford M."/>
            <person name="Koehrsen M."/>
            <person name="Engels R."/>
            <person name="Montgomery P."/>
            <person name="Pearson M."/>
            <person name="Howarth C."/>
            <person name="Larson L."/>
            <person name="Luoma S."/>
            <person name="White J."/>
            <person name="Kodira C."/>
            <person name="Zeng Q."/>
            <person name="O'Leary S."/>
            <person name="Yandava C."/>
            <person name="Alvarado L."/>
            <person name="Wirth D."/>
            <person name="Volkman S."/>
            <person name="Hartl D."/>
        </authorList>
    </citation>
    <scope>NUCLEOTIDE SEQUENCE [LARGE SCALE GENOMIC DNA]</scope>
</reference>
<evidence type="ECO:0000313" key="1">
    <source>
        <dbReference type="EMBL" id="KOB89647.1"/>
    </source>
</evidence>
<reference evidence="2" key="1">
    <citation type="submission" date="2006-09" db="EMBL/GenBank/DDBJ databases">
        <title>Annotation of Plasmodium falciparum Dd2.</title>
        <authorList>
            <consortium name="The Broad Institute Genome Sequencing Platform"/>
            <person name="Volkman S.K."/>
            <person name="Neafsey D.E."/>
            <person name="Dash A.P."/>
            <person name="Chitnis C.E."/>
            <person name="Hartl D.L."/>
            <person name="Young S.K."/>
            <person name="Zeng Q."/>
            <person name="Koehrsen M."/>
            <person name="Alvarado L."/>
            <person name="Berlin A."/>
            <person name="Borenstein D."/>
            <person name="Chapman S.B."/>
            <person name="Chen Z."/>
            <person name="Engels R."/>
            <person name="Freedman E."/>
            <person name="Gellesch M."/>
            <person name="Goldberg J."/>
            <person name="Griggs A."/>
            <person name="Gujja S."/>
            <person name="Heilman E.R."/>
            <person name="Heiman D.I."/>
            <person name="Howarth C."/>
            <person name="Jen D."/>
            <person name="Larson L."/>
            <person name="Mehta T."/>
            <person name="Neiman D."/>
            <person name="Park D."/>
            <person name="Pearson M."/>
            <person name="Roberts A."/>
            <person name="Saif S."/>
            <person name="Shea T."/>
            <person name="Shenoy N."/>
            <person name="Sisk P."/>
            <person name="Stolte C."/>
            <person name="Sykes S."/>
            <person name="Walk T."/>
            <person name="White J."/>
            <person name="Yandava C."/>
            <person name="Haas B."/>
            <person name="Henn M.R."/>
            <person name="Nusbaum C."/>
            <person name="Birren B."/>
        </authorList>
    </citation>
    <scope>NUCLEOTIDE SEQUENCE [LARGE SCALE GENOMIC DNA]</scope>
</reference>
<proteinExistence type="predicted"/>
<organism evidence="1 2">
    <name type="scientific">Plasmodium falciparum (isolate Dd2)</name>
    <dbReference type="NCBI Taxonomy" id="57267"/>
    <lineage>
        <taxon>Eukaryota</taxon>
        <taxon>Sar</taxon>
        <taxon>Alveolata</taxon>
        <taxon>Apicomplexa</taxon>
        <taxon>Aconoidasida</taxon>
        <taxon>Haemosporida</taxon>
        <taxon>Plasmodiidae</taxon>
        <taxon>Plasmodium</taxon>
        <taxon>Plasmodium (Laverania)</taxon>
    </lineage>
</organism>
<dbReference type="Proteomes" id="UP000054282">
    <property type="component" value="Unassembled WGS sequence"/>
</dbReference>
<protein>
    <submittedName>
        <fullName evidence="1">Uncharacterized protein</fullName>
    </submittedName>
</protein>
<dbReference type="EMBL" id="GG702849">
    <property type="protein sequence ID" value="KOB89647.1"/>
    <property type="molecule type" value="Genomic_DNA"/>
</dbReference>
<accession>A0A0L7M9W3</accession>
<name>A0A0L7M9W3_PLAF4</name>
<evidence type="ECO:0000313" key="2">
    <source>
        <dbReference type="Proteomes" id="UP000054282"/>
    </source>
</evidence>
<dbReference type="KEGG" id="pfd:PFDG_05198"/>
<gene>
    <name evidence="1" type="ORF">PFDG_05198</name>
</gene>